<proteinExistence type="predicted"/>
<accession>A0A0S4KTT7</accession>
<dbReference type="AntiFam" id="ANF00012">
    <property type="entry name" value="tRNA translation"/>
</dbReference>
<evidence type="ECO:0000313" key="1">
    <source>
        <dbReference type="EMBL" id="CUQ66600.1"/>
    </source>
</evidence>
<organism evidence="1 2">
    <name type="scientific">Candidatus Nitrospira inopinata</name>
    <dbReference type="NCBI Taxonomy" id="1715989"/>
    <lineage>
        <taxon>Bacteria</taxon>
        <taxon>Pseudomonadati</taxon>
        <taxon>Nitrospirota</taxon>
        <taxon>Nitrospiria</taxon>
        <taxon>Nitrospirales</taxon>
        <taxon>Nitrospiraceae</taxon>
        <taxon>Nitrospira</taxon>
    </lineage>
</organism>
<keyword evidence="2" id="KW-1185">Reference proteome</keyword>
<dbReference type="KEGG" id="nio:NITINOP_1625"/>
<dbReference type="Proteomes" id="UP000066284">
    <property type="component" value="Chromosome 1"/>
</dbReference>
<dbReference type="AlphaFoldDB" id="A0A0S4KTT7"/>
<gene>
    <name evidence="1" type="ORF">NITINOP_1625</name>
</gene>
<sequence length="76" mass="8518">MNYANPRDGLFSMRIFSDVGGVCKKIGRCSKDKQRPFLIGIGSPGRTRTCDQPVNSRLLYQLSYRGTIVQFRGAAF</sequence>
<dbReference type="EMBL" id="LN885086">
    <property type="protein sequence ID" value="CUQ66600.1"/>
    <property type="molecule type" value="Genomic_DNA"/>
</dbReference>
<protein>
    <submittedName>
        <fullName evidence="1">Uncharacterized protein</fullName>
    </submittedName>
</protein>
<evidence type="ECO:0000313" key="2">
    <source>
        <dbReference type="Proteomes" id="UP000066284"/>
    </source>
</evidence>
<name>A0A0S4KTT7_9BACT</name>
<reference evidence="2" key="1">
    <citation type="submission" date="2015-09" db="EMBL/GenBank/DDBJ databases">
        <authorList>
            <person name="Daims H."/>
        </authorList>
    </citation>
    <scope>NUCLEOTIDE SEQUENCE [LARGE SCALE GENOMIC DNA]</scope>
</reference>